<dbReference type="Pfam" id="PF08240">
    <property type="entry name" value="ADH_N"/>
    <property type="match status" value="1"/>
</dbReference>
<dbReference type="EMBL" id="CAEZXM010000066">
    <property type="protein sequence ID" value="CAB4685696.1"/>
    <property type="molecule type" value="Genomic_DNA"/>
</dbReference>
<evidence type="ECO:0000259" key="3">
    <source>
        <dbReference type="Pfam" id="PF08240"/>
    </source>
</evidence>
<dbReference type="Gene3D" id="3.40.50.720">
    <property type="entry name" value="NAD(P)-binding Rossmann-like Domain"/>
    <property type="match status" value="1"/>
</dbReference>
<protein>
    <submittedName>
        <fullName evidence="4">Unannotated protein</fullName>
    </submittedName>
</protein>
<keyword evidence="1" id="KW-0560">Oxidoreductase</keyword>
<dbReference type="InterPro" id="IPR036291">
    <property type="entry name" value="NAD(P)-bd_dom_sf"/>
</dbReference>
<dbReference type="Gene3D" id="3.90.180.10">
    <property type="entry name" value="Medium-chain alcohol dehydrogenases, catalytic domain"/>
    <property type="match status" value="1"/>
</dbReference>
<dbReference type="SUPFAM" id="SSF51735">
    <property type="entry name" value="NAD(P)-binding Rossmann-fold domains"/>
    <property type="match status" value="1"/>
</dbReference>
<evidence type="ECO:0000259" key="2">
    <source>
        <dbReference type="Pfam" id="PF00107"/>
    </source>
</evidence>
<organism evidence="4">
    <name type="scientific">freshwater metagenome</name>
    <dbReference type="NCBI Taxonomy" id="449393"/>
    <lineage>
        <taxon>unclassified sequences</taxon>
        <taxon>metagenomes</taxon>
        <taxon>ecological metagenomes</taxon>
    </lineage>
</organism>
<dbReference type="AlphaFoldDB" id="A0A6J6NHS5"/>
<dbReference type="PANTHER" id="PTHR43189:SF1">
    <property type="entry name" value="ZINC-TYPE ALCOHOL DEHYDROGENASE-LIKE PROTEIN C1198.01"/>
    <property type="match status" value="1"/>
</dbReference>
<name>A0A6J6NHS5_9ZZZZ</name>
<dbReference type="PANTHER" id="PTHR43189">
    <property type="entry name" value="ZINC-TYPE ALCOHOL DEHYDROGENASE-LIKE PROTEIN C1198.01-RELATED"/>
    <property type="match status" value="1"/>
</dbReference>
<proteinExistence type="predicted"/>
<evidence type="ECO:0000313" key="4">
    <source>
        <dbReference type="EMBL" id="CAB4685696.1"/>
    </source>
</evidence>
<dbReference type="InterPro" id="IPR013154">
    <property type="entry name" value="ADH-like_N"/>
</dbReference>
<dbReference type="Pfam" id="PF00107">
    <property type="entry name" value="ADH_zinc_N"/>
    <property type="match status" value="1"/>
</dbReference>
<accession>A0A6J6NHS5</accession>
<dbReference type="InterPro" id="IPR011032">
    <property type="entry name" value="GroES-like_sf"/>
</dbReference>
<gene>
    <name evidence="4" type="ORF">UFOPK2366_00476</name>
</gene>
<dbReference type="GO" id="GO:0016491">
    <property type="term" value="F:oxidoreductase activity"/>
    <property type="evidence" value="ECO:0007669"/>
    <property type="project" value="UniProtKB-KW"/>
</dbReference>
<evidence type="ECO:0000256" key="1">
    <source>
        <dbReference type="ARBA" id="ARBA00023002"/>
    </source>
</evidence>
<dbReference type="CDD" id="cd08262">
    <property type="entry name" value="Zn_ADH8"/>
    <property type="match status" value="1"/>
</dbReference>
<reference evidence="4" key="1">
    <citation type="submission" date="2020-05" db="EMBL/GenBank/DDBJ databases">
        <authorList>
            <person name="Chiriac C."/>
            <person name="Salcher M."/>
            <person name="Ghai R."/>
            <person name="Kavagutti S V."/>
        </authorList>
    </citation>
    <scope>NUCLEOTIDE SEQUENCE</scope>
</reference>
<sequence>MRAAVIRDWQLRVDDIDIPTPGPGQVLTKVLACGICGSDLHLLSHGKEQRDMAEKFREGLAPNPVSMQMFVPERDMVMGHEFCCEVVELGPGATRFAVGDVIVSMPVAFDNSGLHGIGFSNTYNGGYAEMMVLNEMLGIKVPAGLPTDLAALTEPLAVGVHAVAKSRIAVGDAAIVLGLGPVGLACIAELRMRGIGPIIAADFSPRRRALAEKLGVDIAVDPRETTAIDAWRKIDGSRPLVIFEAVGVPGMINEAMRVAPKDTRILVVGVCMQQDHIHPMLGIQGELNIQFALGYEPAEFSSALEAIAEGKVDLSSWITGTVNIDGVPQAFTDLANPEAHAKILVKP</sequence>
<feature type="domain" description="Alcohol dehydrogenase-like N-terminal" evidence="3">
    <location>
        <begin position="22"/>
        <end position="142"/>
    </location>
</feature>
<feature type="domain" description="Alcohol dehydrogenase-like C-terminal" evidence="2">
    <location>
        <begin position="181"/>
        <end position="308"/>
    </location>
</feature>
<dbReference type="InterPro" id="IPR013149">
    <property type="entry name" value="ADH-like_C"/>
</dbReference>
<dbReference type="SUPFAM" id="SSF50129">
    <property type="entry name" value="GroES-like"/>
    <property type="match status" value="1"/>
</dbReference>